<feature type="region of interest" description="Disordered" evidence="4">
    <location>
        <begin position="119"/>
        <end position="144"/>
    </location>
</feature>
<dbReference type="SUPFAM" id="SSF54995">
    <property type="entry name" value="Ribosomal protein S6"/>
    <property type="match status" value="1"/>
</dbReference>
<dbReference type="GO" id="GO:0006412">
    <property type="term" value="P:translation"/>
    <property type="evidence" value="ECO:0007669"/>
    <property type="project" value="UniProtKB-UniRule"/>
</dbReference>
<dbReference type="Proteomes" id="UP000176260">
    <property type="component" value="Unassembled WGS sequence"/>
</dbReference>
<evidence type="ECO:0000256" key="3">
    <source>
        <dbReference type="HAMAP-Rule" id="MF_00360"/>
    </source>
</evidence>
<dbReference type="EMBL" id="MHIA01000007">
    <property type="protein sequence ID" value="OGY42764.1"/>
    <property type="molecule type" value="Genomic_DNA"/>
</dbReference>
<dbReference type="InterPro" id="IPR000529">
    <property type="entry name" value="Ribosomal_bS6"/>
</dbReference>
<dbReference type="Pfam" id="PF01250">
    <property type="entry name" value="Ribosomal_S6"/>
    <property type="match status" value="1"/>
</dbReference>
<evidence type="ECO:0000256" key="4">
    <source>
        <dbReference type="SAM" id="MobiDB-lite"/>
    </source>
</evidence>
<dbReference type="GO" id="GO:0005840">
    <property type="term" value="C:ribosome"/>
    <property type="evidence" value="ECO:0007669"/>
    <property type="project" value="UniProtKB-KW"/>
</dbReference>
<gene>
    <name evidence="3" type="primary">rpsF</name>
    <name evidence="5" type="ORF">A2Y67_02490</name>
</gene>
<evidence type="ECO:0000256" key="1">
    <source>
        <dbReference type="ARBA" id="ARBA00009512"/>
    </source>
</evidence>
<dbReference type="CDD" id="cd00473">
    <property type="entry name" value="bS6"/>
    <property type="match status" value="1"/>
</dbReference>
<dbReference type="PANTHER" id="PTHR21011:SF1">
    <property type="entry name" value="SMALL RIBOSOMAL SUBUNIT PROTEIN BS6M"/>
    <property type="match status" value="1"/>
</dbReference>
<accession>A0A1G1XS38</accession>
<keyword evidence="3 5" id="KW-0689">Ribosomal protein</keyword>
<comment type="function">
    <text evidence="3">Binds together with bS18 to 16S ribosomal RNA.</text>
</comment>
<dbReference type="HAMAP" id="MF_00360">
    <property type="entry name" value="Ribosomal_bS6"/>
    <property type="match status" value="1"/>
</dbReference>
<dbReference type="InterPro" id="IPR014717">
    <property type="entry name" value="Transl_elong_EF1B/ribsomal_bS6"/>
</dbReference>
<comment type="caution">
    <text evidence="5">The sequence shown here is derived from an EMBL/GenBank/DDBJ whole genome shotgun (WGS) entry which is preliminary data.</text>
</comment>
<keyword evidence="3" id="KW-0699">rRNA-binding</keyword>
<keyword evidence="3" id="KW-0687">Ribonucleoprotein</keyword>
<evidence type="ECO:0000256" key="2">
    <source>
        <dbReference type="ARBA" id="ARBA00035294"/>
    </source>
</evidence>
<dbReference type="GO" id="GO:0003735">
    <property type="term" value="F:structural constituent of ribosome"/>
    <property type="evidence" value="ECO:0007669"/>
    <property type="project" value="InterPro"/>
</dbReference>
<dbReference type="NCBIfam" id="TIGR00166">
    <property type="entry name" value="S6"/>
    <property type="match status" value="1"/>
</dbReference>
<sequence length="163" mass="18904">MTEHYEMLYILPISYTPEETKPIIEKIANLIKENDGAISKEGNLGKNKLAYPIKQQSHGYYFLYEFDLPRANLQKLTKSLHLTAELVRFLIAKKKIKTVSEIEADKRLQEKLAKRKEKEIEKMKAESASAKAPADKEKQHKEKISLEDLDKKLDEILDTDEIM</sequence>
<dbReference type="GO" id="GO:0005737">
    <property type="term" value="C:cytoplasm"/>
    <property type="evidence" value="ECO:0007669"/>
    <property type="project" value="UniProtKB-ARBA"/>
</dbReference>
<dbReference type="InterPro" id="IPR020814">
    <property type="entry name" value="Ribosomal_S6_plastid/chlpt"/>
</dbReference>
<evidence type="ECO:0000313" key="6">
    <source>
        <dbReference type="Proteomes" id="UP000176260"/>
    </source>
</evidence>
<feature type="compositionally biased region" description="Basic and acidic residues" evidence="4">
    <location>
        <begin position="133"/>
        <end position="144"/>
    </location>
</feature>
<proteinExistence type="inferred from homology"/>
<organism evidence="5 6">
    <name type="scientific">Candidatus Buchananbacteria bacterium RBG_13_39_9</name>
    <dbReference type="NCBI Taxonomy" id="1797531"/>
    <lineage>
        <taxon>Bacteria</taxon>
        <taxon>Candidatus Buchananiibacteriota</taxon>
    </lineage>
</organism>
<dbReference type="PANTHER" id="PTHR21011">
    <property type="entry name" value="MITOCHONDRIAL 28S RIBOSOMAL PROTEIN S6"/>
    <property type="match status" value="1"/>
</dbReference>
<evidence type="ECO:0000313" key="5">
    <source>
        <dbReference type="EMBL" id="OGY42764.1"/>
    </source>
</evidence>
<dbReference type="GO" id="GO:1990904">
    <property type="term" value="C:ribonucleoprotein complex"/>
    <property type="evidence" value="ECO:0007669"/>
    <property type="project" value="UniProtKB-KW"/>
</dbReference>
<dbReference type="InterPro" id="IPR035980">
    <property type="entry name" value="Ribosomal_bS6_sf"/>
</dbReference>
<protein>
    <recommendedName>
        <fullName evidence="2 3">Small ribosomal subunit protein bS6</fullName>
    </recommendedName>
</protein>
<dbReference type="AlphaFoldDB" id="A0A1G1XS38"/>
<dbReference type="GO" id="GO:0070181">
    <property type="term" value="F:small ribosomal subunit rRNA binding"/>
    <property type="evidence" value="ECO:0007669"/>
    <property type="project" value="TreeGrafter"/>
</dbReference>
<reference evidence="5 6" key="1">
    <citation type="journal article" date="2016" name="Nat. Commun.">
        <title>Thousands of microbial genomes shed light on interconnected biogeochemical processes in an aquifer system.</title>
        <authorList>
            <person name="Anantharaman K."/>
            <person name="Brown C.T."/>
            <person name="Hug L.A."/>
            <person name="Sharon I."/>
            <person name="Castelle C.J."/>
            <person name="Probst A.J."/>
            <person name="Thomas B.C."/>
            <person name="Singh A."/>
            <person name="Wilkins M.J."/>
            <person name="Karaoz U."/>
            <person name="Brodie E.L."/>
            <person name="Williams K.H."/>
            <person name="Hubbard S.S."/>
            <person name="Banfield J.F."/>
        </authorList>
    </citation>
    <scope>NUCLEOTIDE SEQUENCE [LARGE SCALE GENOMIC DNA]</scope>
</reference>
<dbReference type="Gene3D" id="3.30.70.60">
    <property type="match status" value="1"/>
</dbReference>
<keyword evidence="3" id="KW-0694">RNA-binding</keyword>
<name>A0A1G1XS38_9BACT</name>
<comment type="similarity">
    <text evidence="1 3">Belongs to the bacterial ribosomal protein bS6 family.</text>
</comment>